<sequence length="667" mass="77216">MKNHLFAFILCAFALGIVAQMYFSWSNNGLYFLPIILFCILIFVYKNTAIFINTLLIFFFSFGIALKFHADNQLKIIEEPITETAYLVSVERSFKSSEKYKKYQAKIIYPDHFSSYQILVYLPKDTINYHPNDQLIVYGKLLPLPKKLNPYQFDYGTFLANKGISAQFFAKFSTLRKEGKGFYNAVSKSKIHLLEQLKKHHFSTEAIGLIGAMLLGTHSELDQEIYQSYVNSGVVHILAISGLHVMMLFGTLMWLTKSFLHLSHGKAIRILFCLLFIWLYAFYVELRPPVFRASLMITLFYFATLLKRKPYIFHTLALSAFVILIVRPNDLFDIGFRLSFSAVFFIVWLNDITMKWVRRGSFISQSFKGLLTTSTAAQLGTMPFASLYFNQFSWLFLFGNIVLIPAAYLMMILGLLSILLVGIDFVPTFIVEVNNFFINTINTYIGWLATWDKLVWRNLYISPFTSFLLIVALVCLRFVFVQQSKIALIVLLIALTGNLSHRLVDIYRKDKINELIVYQHYRESTISVKKRNNLVVFSTAFADSSQWKKFIIEPYANHQRIKNIYYLDWATNFRLEDIQKNDQEIIVGSSTLSWQKLNDLAIHSADYYLIRNNQEMGENLDQLTSKKIVADGSNLANVLDNIEVELIKNKNEPIWNTARDGYFRLGF</sequence>
<evidence type="ECO:0000313" key="10">
    <source>
        <dbReference type="Proteomes" id="UP000008641"/>
    </source>
</evidence>
<proteinExistence type="predicted"/>
<feature type="transmembrane region" description="Helical" evidence="6">
    <location>
        <begin position="267"/>
        <end position="284"/>
    </location>
</feature>
<feature type="transmembrane region" description="Helical" evidence="6">
    <location>
        <begin position="486"/>
        <end position="504"/>
    </location>
</feature>
<feature type="transmembrane region" description="Helical" evidence="6">
    <location>
        <begin position="334"/>
        <end position="357"/>
    </location>
</feature>
<name>F0P0U1_WEEVC</name>
<evidence type="ECO:0000256" key="2">
    <source>
        <dbReference type="ARBA" id="ARBA00022475"/>
    </source>
</evidence>
<feature type="transmembrane region" description="Helical" evidence="6">
    <location>
        <begin position="459"/>
        <end position="480"/>
    </location>
</feature>
<evidence type="ECO:0000259" key="7">
    <source>
        <dbReference type="Pfam" id="PF03772"/>
    </source>
</evidence>
<dbReference type="GO" id="GO:0005886">
    <property type="term" value="C:plasma membrane"/>
    <property type="evidence" value="ECO:0007669"/>
    <property type="project" value="UniProtKB-SubCell"/>
</dbReference>
<dbReference type="InterPro" id="IPR025405">
    <property type="entry name" value="DUF4131"/>
</dbReference>
<dbReference type="Pfam" id="PF13567">
    <property type="entry name" value="DUF4131"/>
    <property type="match status" value="1"/>
</dbReference>
<organism evidence="9 10">
    <name type="scientific">Weeksella virosa (strain ATCC 43766 / DSM 16922 / JCM 21250 / CCUG 30538 / CDC 9751 / IAM 14551 / NBRC 16016 / NCTC 11634 / CL345/78)</name>
    <dbReference type="NCBI Taxonomy" id="865938"/>
    <lineage>
        <taxon>Bacteria</taxon>
        <taxon>Pseudomonadati</taxon>
        <taxon>Bacteroidota</taxon>
        <taxon>Flavobacteriia</taxon>
        <taxon>Flavobacteriales</taxon>
        <taxon>Weeksellaceae</taxon>
        <taxon>Weeksella</taxon>
    </lineage>
</organism>
<keyword evidence="2" id="KW-1003">Cell membrane</keyword>
<dbReference type="EMBL" id="CP002455">
    <property type="protein sequence ID" value="ADX67505.1"/>
    <property type="molecule type" value="Genomic_DNA"/>
</dbReference>
<dbReference type="HOGENOM" id="CLU_010363_5_0_10"/>
<dbReference type="NCBIfam" id="TIGR00360">
    <property type="entry name" value="ComEC_N-term"/>
    <property type="match status" value="1"/>
</dbReference>
<reference evidence="9 10" key="1">
    <citation type="journal article" date="2011" name="Stand. Genomic Sci.">
        <title>Complete genome sequence of Weeksella virosa type strain (9751).</title>
        <authorList>
            <person name="Lang E."/>
            <person name="Teshima H."/>
            <person name="Lucas S."/>
            <person name="Lapidus A."/>
            <person name="Hammon N."/>
            <person name="Deshpande S."/>
            <person name="Nolan M."/>
            <person name="Cheng J.F."/>
            <person name="Pitluck S."/>
            <person name="Liolios K."/>
            <person name="Pagani I."/>
            <person name="Mikhailova N."/>
            <person name="Ivanova N."/>
            <person name="Mavromatis K."/>
            <person name="Pati A."/>
            <person name="Tapia R."/>
            <person name="Han C."/>
            <person name="Goodwin L."/>
            <person name="Chen A."/>
            <person name="Palaniappan K."/>
            <person name="Land M."/>
            <person name="Hauser L."/>
            <person name="Chang Y.J."/>
            <person name="Jeffries C.D."/>
            <person name="Brambilla E.M."/>
            <person name="Kopitz M."/>
            <person name="Rohde M."/>
            <person name="Goker M."/>
            <person name="Tindall B.J."/>
            <person name="Detter J.C."/>
            <person name="Woyke T."/>
            <person name="Bristow J."/>
            <person name="Eisen J.A."/>
            <person name="Markowitz V."/>
            <person name="Hugenholtz P."/>
            <person name="Klenk H.P."/>
            <person name="Kyrpides N.C."/>
        </authorList>
    </citation>
    <scope>NUCLEOTIDE SEQUENCE [LARGE SCALE GENOMIC DNA]</scope>
    <source>
        <strain evidence="10">ATCC 43766 / DSM 16922 / JCM 21250 / NBRC 16016 / NCTC 11634 / CL345/78</strain>
    </source>
</reference>
<dbReference type="PANTHER" id="PTHR30619">
    <property type="entry name" value="DNA INTERNALIZATION/COMPETENCE PROTEIN COMEC/REC2"/>
    <property type="match status" value="1"/>
</dbReference>
<dbReference type="AlphaFoldDB" id="F0P0U1"/>
<gene>
    <name evidence="9" type="ordered locus">Weevi_0792</name>
</gene>
<dbReference type="eggNOG" id="COG0658">
    <property type="taxonomic scope" value="Bacteria"/>
</dbReference>
<evidence type="ECO:0000256" key="3">
    <source>
        <dbReference type="ARBA" id="ARBA00022692"/>
    </source>
</evidence>
<dbReference type="InterPro" id="IPR004477">
    <property type="entry name" value="ComEC_N"/>
</dbReference>
<reference evidence="10" key="2">
    <citation type="journal article" date="2011" name="Stand. Genomic Sci.">
        <title>Complete genome sequence of Weeksella virosa type strain (9751T).</title>
        <authorList>
            <person name="Lang E."/>
            <person name="Teshima H."/>
            <person name="Lucas S."/>
            <person name="Lapidus A."/>
            <person name="Hammon N."/>
            <person name="Deshpande S."/>
            <person name="Nolan M."/>
            <person name="Cheng J."/>
            <person name="Pitluck S."/>
            <person name="Liolios K."/>
            <person name="Pagani I."/>
            <person name="Mikhailova N."/>
            <person name="Ivanova N."/>
            <person name="Mavromatis K."/>
            <person name="Pati A."/>
            <person name="Tapia R."/>
            <person name="Han C."/>
            <person name="Goodwin L."/>
            <person name="Chen A."/>
            <person name="Palaniappan K."/>
            <person name="Land M."/>
            <person name="Hauser L."/>
            <person name="Chang Y."/>
            <person name="Jeffries C."/>
            <person name="Brambilla E."/>
            <person name="Kopitz M."/>
            <person name="Rohde M."/>
            <person name="Goker M."/>
            <person name="Tindall B."/>
            <person name="Detter J."/>
            <person name="Woyke T."/>
            <person name="Bristow J."/>
            <person name="Eisen J."/>
            <person name="Markowitz V."/>
            <person name="Hugenholtz P."/>
            <person name="Klenk H."/>
            <person name="Kyrpides N."/>
        </authorList>
    </citation>
    <scope>NUCLEOTIDE SEQUENCE [LARGE SCALE GENOMIC DNA]</scope>
    <source>
        <strain evidence="10">ATCC 43766 / DSM 16922 / JCM 21250 / NBRC 16016 / NCTC 11634 / CL345/78</strain>
    </source>
</reference>
<evidence type="ECO:0000313" key="9">
    <source>
        <dbReference type="EMBL" id="ADX67505.1"/>
    </source>
</evidence>
<dbReference type="STRING" id="865938.Weevi_0792"/>
<evidence type="ECO:0000256" key="5">
    <source>
        <dbReference type="ARBA" id="ARBA00023136"/>
    </source>
</evidence>
<dbReference type="OrthoDB" id="9761531at2"/>
<feature type="transmembrane region" description="Helical" evidence="6">
    <location>
        <begin position="29"/>
        <end position="45"/>
    </location>
</feature>
<comment type="subcellular location">
    <subcellularLocation>
        <location evidence="1">Cell membrane</location>
        <topology evidence="1">Multi-pass membrane protein</topology>
    </subcellularLocation>
</comment>
<dbReference type="PANTHER" id="PTHR30619:SF1">
    <property type="entry name" value="RECOMBINATION PROTEIN 2"/>
    <property type="match status" value="1"/>
</dbReference>
<evidence type="ECO:0000256" key="6">
    <source>
        <dbReference type="SAM" id="Phobius"/>
    </source>
</evidence>
<keyword evidence="5 6" id="KW-0472">Membrane</keyword>
<evidence type="ECO:0000256" key="1">
    <source>
        <dbReference type="ARBA" id="ARBA00004651"/>
    </source>
</evidence>
<feature type="transmembrane region" description="Helical" evidence="6">
    <location>
        <begin position="311"/>
        <end position="328"/>
    </location>
</feature>
<feature type="transmembrane region" description="Helical" evidence="6">
    <location>
        <begin position="50"/>
        <end position="70"/>
    </location>
</feature>
<dbReference type="Proteomes" id="UP000008641">
    <property type="component" value="Chromosome"/>
</dbReference>
<accession>F0P0U1</accession>
<feature type="transmembrane region" description="Helical" evidence="6">
    <location>
        <begin position="395"/>
        <end position="421"/>
    </location>
</feature>
<keyword evidence="4 6" id="KW-1133">Transmembrane helix</keyword>
<protein>
    <submittedName>
        <fullName evidence="9">ComEC/Rec2-related protein</fullName>
    </submittedName>
</protein>
<keyword evidence="3 6" id="KW-0812">Transmembrane</keyword>
<evidence type="ECO:0000256" key="4">
    <source>
        <dbReference type="ARBA" id="ARBA00022989"/>
    </source>
</evidence>
<dbReference type="InterPro" id="IPR052159">
    <property type="entry name" value="Competence_DNA_uptake"/>
</dbReference>
<feature type="transmembrane region" description="Helical" evidence="6">
    <location>
        <begin position="233"/>
        <end position="255"/>
    </location>
</feature>
<keyword evidence="10" id="KW-1185">Reference proteome</keyword>
<feature type="domain" description="ComEC/Rec2-related protein" evidence="7">
    <location>
        <begin position="213"/>
        <end position="476"/>
    </location>
</feature>
<dbReference type="KEGG" id="wvi:Weevi_0792"/>
<dbReference type="Pfam" id="PF03772">
    <property type="entry name" value="Competence"/>
    <property type="match status" value="1"/>
</dbReference>
<dbReference type="RefSeq" id="WP_013597896.1">
    <property type="nucleotide sequence ID" value="NC_015144.1"/>
</dbReference>
<evidence type="ECO:0000259" key="8">
    <source>
        <dbReference type="Pfam" id="PF13567"/>
    </source>
</evidence>
<feature type="domain" description="DUF4131" evidence="8">
    <location>
        <begin position="32"/>
        <end position="171"/>
    </location>
</feature>